<dbReference type="SMART" id="SM00347">
    <property type="entry name" value="HTH_MARR"/>
    <property type="match status" value="1"/>
</dbReference>
<dbReference type="eggNOG" id="COG1846">
    <property type="taxonomic scope" value="Bacteria"/>
</dbReference>
<name>D5UP77_TSUPD</name>
<feature type="domain" description="HTH marR-type" evidence="1">
    <location>
        <begin position="1"/>
        <end position="121"/>
    </location>
</feature>
<evidence type="ECO:0000313" key="2">
    <source>
        <dbReference type="EMBL" id="ADG80786.1"/>
    </source>
</evidence>
<gene>
    <name evidence="2" type="ordered locus">Tpau_4218</name>
</gene>
<sequence>MVAERHLALARSRDNRLRLAHLRIFSMLMDGPLRAVHIAARLAATKQTVGPVIDELVAWNYLTRTVDPRDRRARILDFTDEGRDLVDALVSLADEMEDEWRALLGPDVLETCRTALWRIIDSQNPLSP</sequence>
<organism evidence="2 3">
    <name type="scientific">Tsukamurella paurometabola (strain ATCC 8368 / DSM 20162 / CCUG 35730 / CIP 100753 / JCM 10117 / KCTC 9821 / NBRC 16120 / NCIMB 702349 / NCTC 13040)</name>
    <name type="common">Corynebacterium paurometabolum</name>
    <dbReference type="NCBI Taxonomy" id="521096"/>
    <lineage>
        <taxon>Bacteria</taxon>
        <taxon>Bacillati</taxon>
        <taxon>Actinomycetota</taxon>
        <taxon>Actinomycetes</taxon>
        <taxon>Mycobacteriales</taxon>
        <taxon>Tsukamurellaceae</taxon>
        <taxon>Tsukamurella</taxon>
    </lineage>
</organism>
<dbReference type="PANTHER" id="PTHR33164">
    <property type="entry name" value="TRANSCRIPTIONAL REGULATOR, MARR FAMILY"/>
    <property type="match status" value="1"/>
</dbReference>
<accession>D5UP77</accession>
<evidence type="ECO:0000313" key="3">
    <source>
        <dbReference type="Proteomes" id="UP000001213"/>
    </source>
</evidence>
<dbReference type="PROSITE" id="PS50995">
    <property type="entry name" value="HTH_MARR_2"/>
    <property type="match status" value="1"/>
</dbReference>
<dbReference type="STRING" id="521096.Tpau_4218"/>
<dbReference type="InterPro" id="IPR036390">
    <property type="entry name" value="WH_DNA-bd_sf"/>
</dbReference>
<dbReference type="GO" id="GO:0006950">
    <property type="term" value="P:response to stress"/>
    <property type="evidence" value="ECO:0007669"/>
    <property type="project" value="TreeGrafter"/>
</dbReference>
<dbReference type="GO" id="GO:0003700">
    <property type="term" value="F:DNA-binding transcription factor activity"/>
    <property type="evidence" value="ECO:0007669"/>
    <property type="project" value="InterPro"/>
</dbReference>
<proteinExistence type="predicted"/>
<dbReference type="InterPro" id="IPR036388">
    <property type="entry name" value="WH-like_DNA-bd_sf"/>
</dbReference>
<dbReference type="InterPro" id="IPR000835">
    <property type="entry name" value="HTH_MarR-typ"/>
</dbReference>
<dbReference type="Gene3D" id="1.10.10.10">
    <property type="entry name" value="Winged helix-like DNA-binding domain superfamily/Winged helix DNA-binding domain"/>
    <property type="match status" value="1"/>
</dbReference>
<dbReference type="AlphaFoldDB" id="D5UP77"/>
<dbReference type="Pfam" id="PF12802">
    <property type="entry name" value="MarR_2"/>
    <property type="match status" value="1"/>
</dbReference>
<reference evidence="3" key="1">
    <citation type="submission" date="2010-03" db="EMBL/GenBank/DDBJ databases">
        <title>The complete chromosome of Tsukamurella paurometabola DSM 20162.</title>
        <authorList>
            <consortium name="US DOE Joint Genome Institute (JGI-PGF)"/>
            <person name="Lucas S."/>
            <person name="Copeland A."/>
            <person name="Lapidus A."/>
            <person name="Glavina del Rio T."/>
            <person name="Dalin E."/>
            <person name="Tice H."/>
            <person name="Bruce D."/>
            <person name="Goodwin L."/>
            <person name="Pitluck S."/>
            <person name="Kyrpides N."/>
            <person name="Mavromatis K."/>
            <person name="Ivanova N."/>
            <person name="Mikhailova N."/>
            <person name="Munk A.C."/>
            <person name="Brettin T."/>
            <person name="Detter J.C."/>
            <person name="Tapia R."/>
            <person name="Han C."/>
            <person name="Larimer F."/>
            <person name="Land M."/>
            <person name="Hauser L."/>
            <person name="Markowitz V."/>
            <person name="Cheng J.-F."/>
            <person name="Hugenholtz P."/>
            <person name="Woyke T."/>
            <person name="Wu D."/>
            <person name="Jando M."/>
            <person name="Brambilla E."/>
            <person name="Klenk H.-P."/>
            <person name="Eisen J.A."/>
        </authorList>
    </citation>
    <scope>NUCLEOTIDE SEQUENCE [LARGE SCALE GENOMIC DNA]</scope>
    <source>
        <strain evidence="3">ATCC 8368 / DSM 20162 / CCUG 35730 / CIP 100753 / JCM 10117 / KCTC 9821 / NBRC 16120 / NCIMB 702349 / NCTC 13040</strain>
    </source>
</reference>
<protein>
    <submittedName>
        <fullName evidence="2">Transcriptional regulator, MarR family</fullName>
    </submittedName>
</protein>
<dbReference type="HOGENOM" id="CLU_083287_7_0_11"/>
<reference evidence="2 3" key="2">
    <citation type="journal article" date="2011" name="Stand. Genomic Sci.">
        <title>Complete genome sequence of Tsukamurella paurometabola type strain (no. 33).</title>
        <authorList>
            <person name="Munk A.C."/>
            <person name="Lapidus A."/>
            <person name="Lucas S."/>
            <person name="Nolan M."/>
            <person name="Tice H."/>
            <person name="Cheng J.F."/>
            <person name="Del Rio T.G."/>
            <person name="Goodwin L."/>
            <person name="Pitluck S."/>
            <person name="Liolios K."/>
            <person name="Huntemann M."/>
            <person name="Ivanova N."/>
            <person name="Mavromatis K."/>
            <person name="Mikhailova N."/>
            <person name="Pati A."/>
            <person name="Chen A."/>
            <person name="Palaniappan K."/>
            <person name="Tapia R."/>
            <person name="Han C."/>
            <person name="Land M."/>
            <person name="Hauser L."/>
            <person name="Chang Y.J."/>
            <person name="Jeffries C.D."/>
            <person name="Brettin T."/>
            <person name="Yasawong M."/>
            <person name="Brambilla E.M."/>
            <person name="Rohde M."/>
            <person name="Sikorski J."/>
            <person name="Goker M."/>
            <person name="Detter J.C."/>
            <person name="Woyke T."/>
            <person name="Bristow J."/>
            <person name="Eisen J.A."/>
            <person name="Markowitz V."/>
            <person name="Hugenholtz P."/>
            <person name="Kyrpides N.C."/>
            <person name="Klenk H.P."/>
        </authorList>
    </citation>
    <scope>NUCLEOTIDE SEQUENCE [LARGE SCALE GENOMIC DNA]</scope>
    <source>
        <strain evidence="3">ATCC 8368 / DSM 20162 / CCUG 35730 / CIP 100753 / JCM 10117 / KCTC 9821 / NBRC 16120 / NCIMB 702349 / NCTC 13040</strain>
    </source>
</reference>
<dbReference type="PANTHER" id="PTHR33164:SF43">
    <property type="entry name" value="HTH-TYPE TRANSCRIPTIONAL REPRESSOR YETL"/>
    <property type="match status" value="1"/>
</dbReference>
<keyword evidence="3" id="KW-1185">Reference proteome</keyword>
<dbReference type="SUPFAM" id="SSF46785">
    <property type="entry name" value="Winged helix' DNA-binding domain"/>
    <property type="match status" value="1"/>
</dbReference>
<dbReference type="Proteomes" id="UP000001213">
    <property type="component" value="Chromosome"/>
</dbReference>
<dbReference type="EMBL" id="CP001966">
    <property type="protein sequence ID" value="ADG80786.1"/>
    <property type="molecule type" value="Genomic_DNA"/>
</dbReference>
<dbReference type="InterPro" id="IPR039422">
    <property type="entry name" value="MarR/SlyA-like"/>
</dbReference>
<evidence type="ECO:0000259" key="1">
    <source>
        <dbReference type="PROSITE" id="PS50995"/>
    </source>
</evidence>
<dbReference type="KEGG" id="tpr:Tpau_4218"/>